<feature type="transmembrane region" description="Helical" evidence="6">
    <location>
        <begin position="238"/>
        <end position="257"/>
    </location>
</feature>
<dbReference type="InterPro" id="IPR051258">
    <property type="entry name" value="Diverse_Substrate_Transporter"/>
</dbReference>
<evidence type="ECO:0000313" key="8">
    <source>
        <dbReference type="EMBL" id="REI41180.1"/>
    </source>
</evidence>
<feature type="transmembrane region" description="Helical" evidence="6">
    <location>
        <begin position="121"/>
        <end position="138"/>
    </location>
</feature>
<keyword evidence="9" id="KW-1185">Reference proteome</keyword>
<reference evidence="8 9" key="1">
    <citation type="submission" date="2018-08" db="EMBL/GenBank/DDBJ databases">
        <title>Draft genome sequence of Psychrilyobacter sp. strain SD5 isolated from Black Sea water.</title>
        <authorList>
            <person name="Yadav S."/>
            <person name="Villanueva L."/>
            <person name="Damste J.S.S."/>
        </authorList>
    </citation>
    <scope>NUCLEOTIDE SEQUENCE [LARGE SCALE GENOMIC DNA]</scope>
    <source>
        <strain evidence="8 9">SD5</strain>
    </source>
</reference>
<organism evidence="8 9">
    <name type="scientific">Psychrilyobacter piezotolerans</name>
    <dbReference type="NCBI Taxonomy" id="2293438"/>
    <lineage>
        <taxon>Bacteria</taxon>
        <taxon>Fusobacteriati</taxon>
        <taxon>Fusobacteriota</taxon>
        <taxon>Fusobacteriia</taxon>
        <taxon>Fusobacteriales</taxon>
        <taxon>Fusobacteriaceae</taxon>
        <taxon>Psychrilyobacter</taxon>
    </lineage>
</organism>
<keyword evidence="3 6" id="KW-0812">Transmembrane</keyword>
<gene>
    <name evidence="8" type="ORF">DYH56_08150</name>
</gene>
<evidence type="ECO:0000259" key="7">
    <source>
        <dbReference type="Pfam" id="PF00892"/>
    </source>
</evidence>
<feature type="transmembrane region" description="Helical" evidence="6">
    <location>
        <begin position="175"/>
        <end position="196"/>
    </location>
</feature>
<evidence type="ECO:0000256" key="3">
    <source>
        <dbReference type="ARBA" id="ARBA00022692"/>
    </source>
</evidence>
<accession>A0ABX9KGU5</accession>
<evidence type="ECO:0000256" key="2">
    <source>
        <dbReference type="ARBA" id="ARBA00022475"/>
    </source>
</evidence>
<dbReference type="Proteomes" id="UP000263486">
    <property type="component" value="Unassembled WGS sequence"/>
</dbReference>
<feature type="transmembrane region" description="Helical" evidence="6">
    <location>
        <begin position="96"/>
        <end position="114"/>
    </location>
</feature>
<evidence type="ECO:0000256" key="4">
    <source>
        <dbReference type="ARBA" id="ARBA00022989"/>
    </source>
</evidence>
<protein>
    <submittedName>
        <fullName evidence="8">DMT family transporter</fullName>
    </submittedName>
</protein>
<feature type="transmembrane region" description="Helical" evidence="6">
    <location>
        <begin position="12"/>
        <end position="29"/>
    </location>
</feature>
<name>A0ABX9KGU5_9FUSO</name>
<evidence type="ECO:0000256" key="5">
    <source>
        <dbReference type="ARBA" id="ARBA00023136"/>
    </source>
</evidence>
<evidence type="ECO:0000256" key="1">
    <source>
        <dbReference type="ARBA" id="ARBA00004651"/>
    </source>
</evidence>
<feature type="transmembrane region" description="Helical" evidence="6">
    <location>
        <begin position="67"/>
        <end position="90"/>
    </location>
</feature>
<keyword evidence="5 6" id="KW-0472">Membrane</keyword>
<feature type="transmembrane region" description="Helical" evidence="6">
    <location>
        <begin position="208"/>
        <end position="226"/>
    </location>
</feature>
<evidence type="ECO:0000313" key="9">
    <source>
        <dbReference type="Proteomes" id="UP000263486"/>
    </source>
</evidence>
<dbReference type="InterPro" id="IPR000620">
    <property type="entry name" value="EamA_dom"/>
</dbReference>
<feature type="transmembrane region" description="Helical" evidence="6">
    <location>
        <begin position="263"/>
        <end position="281"/>
    </location>
</feature>
<comment type="caution">
    <text evidence="8">The sequence shown here is derived from an EMBL/GenBank/DDBJ whole genome shotgun (WGS) entry which is preliminary data.</text>
</comment>
<dbReference type="SUPFAM" id="SSF103481">
    <property type="entry name" value="Multidrug resistance efflux transporter EmrE"/>
    <property type="match status" value="2"/>
</dbReference>
<proteinExistence type="predicted"/>
<dbReference type="Pfam" id="PF00892">
    <property type="entry name" value="EamA"/>
    <property type="match status" value="2"/>
</dbReference>
<dbReference type="PANTHER" id="PTHR42920:SF5">
    <property type="entry name" value="EAMA DOMAIN-CONTAINING PROTEIN"/>
    <property type="match status" value="1"/>
</dbReference>
<dbReference type="InterPro" id="IPR037185">
    <property type="entry name" value="EmrE-like"/>
</dbReference>
<keyword evidence="4 6" id="KW-1133">Transmembrane helix</keyword>
<evidence type="ECO:0000256" key="6">
    <source>
        <dbReference type="SAM" id="Phobius"/>
    </source>
</evidence>
<feature type="domain" description="EamA" evidence="7">
    <location>
        <begin position="8"/>
        <end position="137"/>
    </location>
</feature>
<dbReference type="PANTHER" id="PTHR42920">
    <property type="entry name" value="OS03G0707200 PROTEIN-RELATED"/>
    <property type="match status" value="1"/>
</dbReference>
<comment type="subcellular location">
    <subcellularLocation>
        <location evidence="1">Cell membrane</location>
        <topology evidence="1">Multi-pass membrane protein</topology>
    </subcellularLocation>
</comment>
<keyword evidence="2" id="KW-1003">Cell membrane</keyword>
<feature type="domain" description="EamA" evidence="7">
    <location>
        <begin position="146"/>
        <end position="277"/>
    </location>
</feature>
<feature type="transmembrane region" description="Helical" evidence="6">
    <location>
        <begin position="35"/>
        <end position="55"/>
    </location>
</feature>
<dbReference type="RefSeq" id="WP_114642351.1">
    <property type="nucleotide sequence ID" value="NZ_JAACIO010000013.1"/>
</dbReference>
<feature type="transmembrane region" description="Helical" evidence="6">
    <location>
        <begin position="144"/>
        <end position="163"/>
    </location>
</feature>
<dbReference type="EMBL" id="QUAJ01000012">
    <property type="protein sequence ID" value="REI41180.1"/>
    <property type="molecule type" value="Genomic_DNA"/>
</dbReference>
<sequence>MKKSLVADTTLLLVSIIWGSGFVATKILLDAGISPFYMMGFRFLIAGVSLGVIFFKRIKKMKKEDILGGFLVGILLYLAFGAQTVGLQYTTPSKNAFLTGVNVVVVPFLYWAVTRKRPDKYAFAAVGICFLGTAFLSTGNNMNFGYGEFLSLVCAFLFAGHIVSNGHYVDKTGPFILCFLQMIFASIFSFMTAFSVETLPSVITAQTWAAVLYVGLVTTMLAFFLQTWAQAHTTSTKTAIIISTEAVFGTLFSVVLLGELLTVNMIVGGFAIFIAIITAETKWNFLKFKKKTVKI</sequence>